<accession>A0A161Q1X8</accession>
<comment type="caution">
    <text evidence="3">The sequence shown here is derived from an EMBL/GenBank/DDBJ whole genome shotgun (WGS) entry which is preliminary data.</text>
</comment>
<dbReference type="Pfam" id="PF03551">
    <property type="entry name" value="PadR"/>
    <property type="match status" value="1"/>
</dbReference>
<feature type="domain" description="Transcription regulator PadR N-terminal" evidence="1">
    <location>
        <begin position="8"/>
        <end position="79"/>
    </location>
</feature>
<evidence type="ECO:0000313" key="4">
    <source>
        <dbReference type="Proteomes" id="UP000075787"/>
    </source>
</evidence>
<reference evidence="3 4" key="1">
    <citation type="submission" date="2015-12" db="EMBL/GenBank/DDBJ databases">
        <title>Genome sequence of Tistrella mobilis MCCC 1A02139.</title>
        <authorList>
            <person name="Lu L."/>
            <person name="Lai Q."/>
            <person name="Shao Z."/>
            <person name="Qian P."/>
        </authorList>
    </citation>
    <scope>NUCLEOTIDE SEQUENCE [LARGE SCALE GENOMIC DNA]</scope>
    <source>
        <strain evidence="3 4">MCCC 1A02139</strain>
    </source>
</reference>
<dbReference type="InterPro" id="IPR036388">
    <property type="entry name" value="WH-like_DNA-bd_sf"/>
</dbReference>
<sequence length="185" mass="20236">MDVRTLCLGVLTLGEATGYEIKQVFEGAFAHFHAAGFGSIYPALADLAAEGLVTVTEVEQEGRPDKKIYRITPEGLTRFTEALCRTRPRERVRSEFMIQMFFAALLPPARIEDALKIKAGEYREILADLDRREAEAEGEIPPGPRFTLEFGRAVYGAALAHVETRGPALVEALAATAARNDGDPS</sequence>
<dbReference type="RefSeq" id="WP_014744683.1">
    <property type="nucleotide sequence ID" value="NZ_CP121013.1"/>
</dbReference>
<dbReference type="InterPro" id="IPR005149">
    <property type="entry name" value="Tscrpt_reg_PadR_N"/>
</dbReference>
<dbReference type="InterPro" id="IPR018309">
    <property type="entry name" value="Tscrpt_reg_PadR_C"/>
</dbReference>
<dbReference type="GeneID" id="97242407"/>
<dbReference type="Gene3D" id="1.10.10.10">
    <property type="entry name" value="Winged helix-like DNA-binding domain superfamily/Winged helix DNA-binding domain"/>
    <property type="match status" value="1"/>
</dbReference>
<dbReference type="Gene3D" id="6.10.140.1570">
    <property type="match status" value="1"/>
</dbReference>
<dbReference type="PANTHER" id="PTHR43252">
    <property type="entry name" value="TRANSCRIPTIONAL REGULATOR YQJI"/>
    <property type="match status" value="1"/>
</dbReference>
<dbReference type="SUPFAM" id="SSF46785">
    <property type="entry name" value="Winged helix' DNA-binding domain"/>
    <property type="match status" value="1"/>
</dbReference>
<organism evidence="3 4">
    <name type="scientific">Tistrella mobilis</name>
    <dbReference type="NCBI Taxonomy" id="171437"/>
    <lineage>
        <taxon>Bacteria</taxon>
        <taxon>Pseudomonadati</taxon>
        <taxon>Pseudomonadota</taxon>
        <taxon>Alphaproteobacteria</taxon>
        <taxon>Geminicoccales</taxon>
        <taxon>Geminicoccaceae</taxon>
        <taxon>Tistrella</taxon>
    </lineage>
</organism>
<dbReference type="AlphaFoldDB" id="A0A161Q1X8"/>
<evidence type="ECO:0008006" key="5">
    <source>
        <dbReference type="Google" id="ProtNLM"/>
    </source>
</evidence>
<dbReference type="OMA" id="ARATIAW"/>
<dbReference type="Pfam" id="PF10400">
    <property type="entry name" value="Vir_act_alpha_C"/>
    <property type="match status" value="1"/>
</dbReference>
<feature type="domain" description="Transcription regulator PadR C-terminal" evidence="2">
    <location>
        <begin position="92"/>
        <end position="157"/>
    </location>
</feature>
<gene>
    <name evidence="3" type="ORF">AUP44_08635</name>
</gene>
<dbReference type="Proteomes" id="UP000075787">
    <property type="component" value="Unassembled WGS sequence"/>
</dbReference>
<evidence type="ECO:0000313" key="3">
    <source>
        <dbReference type="EMBL" id="KYO51452.1"/>
    </source>
</evidence>
<dbReference type="EMBL" id="LPZR01000172">
    <property type="protein sequence ID" value="KYO51452.1"/>
    <property type="molecule type" value="Genomic_DNA"/>
</dbReference>
<evidence type="ECO:0000259" key="1">
    <source>
        <dbReference type="Pfam" id="PF03551"/>
    </source>
</evidence>
<dbReference type="OrthoDB" id="3186544at2"/>
<dbReference type="InterPro" id="IPR036390">
    <property type="entry name" value="WH_DNA-bd_sf"/>
</dbReference>
<protein>
    <recommendedName>
        <fullName evidence="5">PadR family transcriptional regulator</fullName>
    </recommendedName>
</protein>
<name>A0A161Q1X8_9PROT</name>
<dbReference type="PANTHER" id="PTHR43252:SF6">
    <property type="entry name" value="NEGATIVE TRANSCRIPTION REGULATOR PADR"/>
    <property type="match status" value="1"/>
</dbReference>
<proteinExistence type="predicted"/>
<evidence type="ECO:0000259" key="2">
    <source>
        <dbReference type="Pfam" id="PF10400"/>
    </source>
</evidence>